<dbReference type="EC" id="6.3.2.-" evidence="8"/>
<dbReference type="EMBL" id="LTDM01000012">
    <property type="protein sequence ID" value="OLS03032.1"/>
    <property type="molecule type" value="Genomic_DNA"/>
</dbReference>
<keyword evidence="8" id="KW-0067">ATP-binding</keyword>
<dbReference type="GO" id="GO:0051301">
    <property type="term" value="P:cell division"/>
    <property type="evidence" value="ECO:0007669"/>
    <property type="project" value="UniProtKB-KW"/>
</dbReference>
<keyword evidence="14" id="KW-1185">Reference proteome</keyword>
<dbReference type="Pfam" id="PF08245">
    <property type="entry name" value="Mur_ligase_M"/>
    <property type="match status" value="1"/>
</dbReference>
<organism evidence="13 14">
    <name type="scientific">Tissierella creatinophila DSM 6911</name>
    <dbReference type="NCBI Taxonomy" id="1123403"/>
    <lineage>
        <taxon>Bacteria</taxon>
        <taxon>Bacillati</taxon>
        <taxon>Bacillota</taxon>
        <taxon>Tissierellia</taxon>
        <taxon>Tissierellales</taxon>
        <taxon>Tissierellaceae</taxon>
        <taxon>Tissierella</taxon>
    </lineage>
</organism>
<feature type="binding site" evidence="8">
    <location>
        <position position="182"/>
    </location>
    <ligand>
        <name>UDP-N-acetyl-alpha-D-muramoyl-L-alanyl-D-glutamate</name>
        <dbReference type="ChEBI" id="CHEBI:83900"/>
    </ligand>
</feature>
<sequence length="493" mass="55356">MKLKDILKNIDFSSDKELVELYDIEIEDISYNSNNAKKNYIFVAIEGEVTDGHKYIDSAYENGSRIFVLSKEIDLPKGCIKILVKDTRKALSKMSANLFNNPSKELKIIGITGTKGKTTTSNYIKAILEAGGHSTGIIGTNGVFYKDIVEDTENTTPESYETQRILRKMLDNGIEYVVMEASSGGLKMNRVEDVEFDLGVFTNISKDHIGPREHPDFEDYLNSKLRLFKLAKHGIVNIDDKYGQYIIDNATCDIDTISIEKDSDFKAKDIEISKDIESLGSNFVCATREDEYDYYISSPGIFTIYNALLSIVAVTHFGIDYKVIKDALKDIKVSGRVELLPLLDYAHIVLDFAHNGVSLKNIVETLKDYKPNRLICMTGSVGGRSNVRRKEMADIAAKECDVCILTSDNPDFEDPMNIINEMAQSFEGSNCLVIKEADRKEAIKKGVNMLKKNDILLLAGKGHETYQLVKGEKLYFNDKEEAIKSVNELLGRK</sequence>
<feature type="binding site" evidence="8">
    <location>
        <position position="154"/>
    </location>
    <ligand>
        <name>UDP-N-acetyl-alpha-D-muramoyl-L-alanyl-D-glutamate</name>
        <dbReference type="ChEBI" id="CHEBI:83900"/>
    </ligand>
</feature>
<comment type="function">
    <text evidence="8">Catalyzes the addition of an amino acid to the nucleotide precursor UDP-N-acetylmuramoyl-L-alanyl-D-glutamate (UMAG) in the biosynthesis of bacterial cell-wall peptidoglycan.</text>
</comment>
<dbReference type="Gene3D" id="3.40.1190.10">
    <property type="entry name" value="Mur-like, catalytic domain"/>
    <property type="match status" value="1"/>
</dbReference>
<dbReference type="GO" id="GO:0005524">
    <property type="term" value="F:ATP binding"/>
    <property type="evidence" value="ECO:0007669"/>
    <property type="project" value="UniProtKB-UniRule"/>
</dbReference>
<keyword evidence="6 8" id="KW-0131">Cell cycle</keyword>
<dbReference type="NCBIfam" id="TIGR01085">
    <property type="entry name" value="murE"/>
    <property type="match status" value="1"/>
</dbReference>
<comment type="caution">
    <text evidence="8">Lacks conserved residue(s) required for the propagation of feature annotation.</text>
</comment>
<keyword evidence="8" id="KW-0963">Cytoplasm</keyword>
<evidence type="ECO:0000256" key="3">
    <source>
        <dbReference type="ARBA" id="ARBA00022618"/>
    </source>
</evidence>
<dbReference type="GO" id="GO:0005737">
    <property type="term" value="C:cytoplasm"/>
    <property type="evidence" value="ECO:0007669"/>
    <property type="project" value="UniProtKB-SubCell"/>
</dbReference>
<dbReference type="GO" id="GO:0008360">
    <property type="term" value="P:regulation of cell shape"/>
    <property type="evidence" value="ECO:0007669"/>
    <property type="project" value="UniProtKB-KW"/>
</dbReference>
<feature type="binding site" evidence="8">
    <location>
        <position position="190"/>
    </location>
    <ligand>
        <name>UDP-N-acetyl-alpha-D-muramoyl-L-alanyl-D-glutamate</name>
        <dbReference type="ChEBI" id="CHEBI:83900"/>
    </ligand>
</feature>
<dbReference type="SUPFAM" id="SSF53244">
    <property type="entry name" value="MurD-like peptide ligases, peptide-binding domain"/>
    <property type="match status" value="1"/>
</dbReference>
<dbReference type="UniPathway" id="UPA00219"/>
<keyword evidence="4 8" id="KW-0133">Cell shape</keyword>
<feature type="binding site" evidence="8">
    <location>
        <begin position="113"/>
        <end position="119"/>
    </location>
    <ligand>
        <name>ATP</name>
        <dbReference type="ChEBI" id="CHEBI:30616"/>
    </ligand>
</feature>
<dbReference type="OrthoDB" id="9800958at2"/>
<evidence type="ECO:0000313" key="13">
    <source>
        <dbReference type="EMBL" id="OLS03032.1"/>
    </source>
</evidence>
<proteinExistence type="inferred from homology"/>
<dbReference type="InterPro" id="IPR013221">
    <property type="entry name" value="Mur_ligase_cen"/>
</dbReference>
<feature type="binding site" evidence="8">
    <location>
        <position position="33"/>
    </location>
    <ligand>
        <name>UDP-N-acetyl-alpha-D-muramoyl-L-alanyl-D-glutamate</name>
        <dbReference type="ChEBI" id="CHEBI:83900"/>
    </ligand>
</feature>
<dbReference type="Pfam" id="PF01225">
    <property type="entry name" value="Mur_ligase"/>
    <property type="match status" value="1"/>
</dbReference>
<dbReference type="GO" id="GO:0071555">
    <property type="term" value="P:cell wall organization"/>
    <property type="evidence" value="ECO:0007669"/>
    <property type="project" value="UniProtKB-KW"/>
</dbReference>
<feature type="domain" description="Mur ligase N-terminal catalytic" evidence="10">
    <location>
        <begin position="26"/>
        <end position="74"/>
    </location>
</feature>
<dbReference type="InterPro" id="IPR004101">
    <property type="entry name" value="Mur_ligase_C"/>
</dbReference>
<dbReference type="InterPro" id="IPR035911">
    <property type="entry name" value="MurE/MurF_N"/>
</dbReference>
<dbReference type="NCBIfam" id="NF001126">
    <property type="entry name" value="PRK00139.1-4"/>
    <property type="match status" value="1"/>
</dbReference>
<feature type="modified residue" description="N6-carboxylysine" evidence="8">
    <location>
        <position position="224"/>
    </location>
</feature>
<dbReference type="HAMAP" id="MF_00208">
    <property type="entry name" value="MurE"/>
    <property type="match status" value="1"/>
</dbReference>
<reference evidence="13 14" key="1">
    <citation type="submission" date="2016-02" db="EMBL/GenBank/DDBJ databases">
        <title>Genome sequence of Tissierella creatinophila DSM 6911.</title>
        <authorList>
            <person name="Poehlein A."/>
            <person name="Daniel R."/>
        </authorList>
    </citation>
    <scope>NUCLEOTIDE SEQUENCE [LARGE SCALE GENOMIC DNA]</scope>
    <source>
        <strain evidence="13 14">DSM 6911</strain>
    </source>
</reference>
<evidence type="ECO:0000256" key="9">
    <source>
        <dbReference type="RuleBase" id="RU004135"/>
    </source>
</evidence>
<evidence type="ECO:0000259" key="10">
    <source>
        <dbReference type="Pfam" id="PF01225"/>
    </source>
</evidence>
<keyword evidence="8 13" id="KW-0436">Ligase</keyword>
<dbReference type="InterPro" id="IPR000713">
    <property type="entry name" value="Mur_ligase_N"/>
</dbReference>
<protein>
    <recommendedName>
        <fullName evidence="8">UDP-N-acetylmuramyl-tripeptide synthetase</fullName>
        <ecNumber evidence="8">6.3.2.-</ecNumber>
    </recommendedName>
    <alternativeName>
        <fullName evidence="8">UDP-MurNAc-tripeptide synthetase</fullName>
    </alternativeName>
</protein>
<dbReference type="GO" id="GO:0000287">
    <property type="term" value="F:magnesium ion binding"/>
    <property type="evidence" value="ECO:0007669"/>
    <property type="project" value="UniProtKB-UniRule"/>
</dbReference>
<dbReference type="GO" id="GO:0016881">
    <property type="term" value="F:acid-amino acid ligase activity"/>
    <property type="evidence" value="ECO:0007669"/>
    <property type="project" value="UniProtKB-UniRule"/>
</dbReference>
<evidence type="ECO:0000256" key="2">
    <source>
        <dbReference type="ARBA" id="ARBA00005898"/>
    </source>
</evidence>
<evidence type="ECO:0000256" key="5">
    <source>
        <dbReference type="ARBA" id="ARBA00022984"/>
    </source>
</evidence>
<evidence type="ECO:0000256" key="1">
    <source>
        <dbReference type="ARBA" id="ARBA00004752"/>
    </source>
</evidence>
<evidence type="ECO:0000256" key="8">
    <source>
        <dbReference type="HAMAP-Rule" id="MF_00208"/>
    </source>
</evidence>
<dbReference type="Pfam" id="PF02875">
    <property type="entry name" value="Mur_ligase_C"/>
    <property type="match status" value="1"/>
</dbReference>
<keyword evidence="3 8" id="KW-0132">Cell division</keyword>
<dbReference type="InterPro" id="IPR005761">
    <property type="entry name" value="UDP-N-AcMur-Glu-dNH2Pim_ligase"/>
</dbReference>
<dbReference type="PANTHER" id="PTHR23135">
    <property type="entry name" value="MUR LIGASE FAMILY MEMBER"/>
    <property type="match status" value="1"/>
</dbReference>
<dbReference type="InterPro" id="IPR036615">
    <property type="entry name" value="Mur_ligase_C_dom_sf"/>
</dbReference>
<dbReference type="PANTHER" id="PTHR23135:SF4">
    <property type="entry name" value="UDP-N-ACETYLMURAMOYL-L-ALANYL-D-GLUTAMATE--2,6-DIAMINOPIMELATE LIGASE MURE HOMOLOG, CHLOROPLASTIC"/>
    <property type="match status" value="1"/>
</dbReference>
<dbReference type="GO" id="GO:0009252">
    <property type="term" value="P:peptidoglycan biosynthetic process"/>
    <property type="evidence" value="ECO:0007669"/>
    <property type="project" value="UniProtKB-UniRule"/>
</dbReference>
<keyword evidence="8" id="KW-0547">Nucleotide-binding</keyword>
<keyword evidence="8" id="KW-0460">Magnesium</keyword>
<evidence type="ECO:0000259" key="12">
    <source>
        <dbReference type="Pfam" id="PF08245"/>
    </source>
</evidence>
<dbReference type="SUPFAM" id="SSF63418">
    <property type="entry name" value="MurE/MurF N-terminal domain"/>
    <property type="match status" value="1"/>
</dbReference>
<dbReference type="Proteomes" id="UP000186112">
    <property type="component" value="Unassembled WGS sequence"/>
</dbReference>
<gene>
    <name evidence="13" type="primary">murE_2</name>
    <name evidence="8" type="synonym">murE</name>
    <name evidence="13" type="ORF">TICRE_10010</name>
</gene>
<evidence type="ECO:0000259" key="11">
    <source>
        <dbReference type="Pfam" id="PF02875"/>
    </source>
</evidence>
<dbReference type="Gene3D" id="3.90.190.20">
    <property type="entry name" value="Mur ligase, C-terminal domain"/>
    <property type="match status" value="1"/>
</dbReference>
<dbReference type="RefSeq" id="WP_075725794.1">
    <property type="nucleotide sequence ID" value="NZ_LTDM01000012.1"/>
</dbReference>
<accession>A0A1U7M6T7</accession>
<feature type="domain" description="Mur ligase central" evidence="12">
    <location>
        <begin position="111"/>
        <end position="313"/>
    </location>
</feature>
<evidence type="ECO:0000256" key="6">
    <source>
        <dbReference type="ARBA" id="ARBA00023306"/>
    </source>
</evidence>
<comment type="PTM">
    <text evidence="8">Carboxylation is probably crucial for Mg(2+) binding and, consequently, for the gamma-phosphate positioning of ATP.</text>
</comment>
<dbReference type="SUPFAM" id="SSF53623">
    <property type="entry name" value="MurD-like peptide ligases, catalytic domain"/>
    <property type="match status" value="1"/>
</dbReference>
<evidence type="ECO:0000313" key="14">
    <source>
        <dbReference type="Proteomes" id="UP000186112"/>
    </source>
</evidence>
<keyword evidence="7 8" id="KW-0961">Cell wall biogenesis/degradation</keyword>
<comment type="similarity">
    <text evidence="2 8">Belongs to the MurCDEF family. MurE subfamily.</text>
</comment>
<evidence type="ECO:0000256" key="7">
    <source>
        <dbReference type="ARBA" id="ARBA00023316"/>
    </source>
</evidence>
<comment type="pathway">
    <text evidence="1 8 9">Cell wall biogenesis; peptidoglycan biosynthesis.</text>
</comment>
<dbReference type="InterPro" id="IPR036565">
    <property type="entry name" value="Mur-like_cat_sf"/>
</dbReference>
<feature type="binding site" evidence="8">
    <location>
        <begin position="155"/>
        <end position="156"/>
    </location>
    <ligand>
        <name>UDP-N-acetyl-alpha-D-muramoyl-L-alanyl-D-glutamate</name>
        <dbReference type="ChEBI" id="CHEBI:83900"/>
    </ligand>
</feature>
<comment type="caution">
    <text evidence="13">The sequence shown here is derived from an EMBL/GenBank/DDBJ whole genome shotgun (WGS) entry which is preliminary data.</text>
</comment>
<dbReference type="Gene3D" id="3.40.1390.10">
    <property type="entry name" value="MurE/MurF, N-terminal domain"/>
    <property type="match status" value="1"/>
</dbReference>
<dbReference type="AlphaFoldDB" id="A0A1U7M6T7"/>
<comment type="subcellular location">
    <subcellularLocation>
        <location evidence="8 9">Cytoplasm</location>
    </subcellularLocation>
</comment>
<evidence type="ECO:0000256" key="4">
    <source>
        <dbReference type="ARBA" id="ARBA00022960"/>
    </source>
</evidence>
<feature type="domain" description="Mur ligase C-terminal" evidence="11">
    <location>
        <begin position="335"/>
        <end position="462"/>
    </location>
</feature>
<name>A0A1U7M6T7_TISCR</name>
<comment type="cofactor">
    <cofactor evidence="8">
        <name>Mg(2+)</name>
        <dbReference type="ChEBI" id="CHEBI:18420"/>
    </cofactor>
</comment>
<keyword evidence="5 8" id="KW-0573">Peptidoglycan synthesis</keyword>